<dbReference type="PANTHER" id="PTHR30154:SF34">
    <property type="entry name" value="TRANSCRIPTIONAL REGULATOR AZLB"/>
    <property type="match status" value="1"/>
</dbReference>
<dbReference type="InterPro" id="IPR019887">
    <property type="entry name" value="Tscrpt_reg_AsnC/Lrp_C"/>
</dbReference>
<comment type="caution">
    <text evidence="5">The sequence shown here is derived from an EMBL/GenBank/DDBJ whole genome shotgun (WGS) entry which is preliminary data.</text>
</comment>
<evidence type="ECO:0000313" key="6">
    <source>
        <dbReference type="Proteomes" id="UP001589698"/>
    </source>
</evidence>
<dbReference type="PROSITE" id="PS00519">
    <property type="entry name" value="HTH_ASNC_1"/>
    <property type="match status" value="1"/>
</dbReference>
<gene>
    <name evidence="5" type="ORF">ACFFJG_01560</name>
</gene>
<dbReference type="CDD" id="cd00090">
    <property type="entry name" value="HTH_ARSR"/>
    <property type="match status" value="1"/>
</dbReference>
<dbReference type="SMART" id="SM00344">
    <property type="entry name" value="HTH_ASNC"/>
    <property type="match status" value="1"/>
</dbReference>
<dbReference type="Gene3D" id="3.30.70.920">
    <property type="match status" value="1"/>
</dbReference>
<dbReference type="InterPro" id="IPR036390">
    <property type="entry name" value="WH_DNA-bd_sf"/>
</dbReference>
<reference evidence="5 6" key="1">
    <citation type="submission" date="2024-09" db="EMBL/GenBank/DDBJ databases">
        <authorList>
            <person name="Sun Q."/>
            <person name="Mori K."/>
        </authorList>
    </citation>
    <scope>NUCLEOTIDE SEQUENCE [LARGE SCALE GENOMIC DNA]</scope>
    <source>
        <strain evidence="5 6">CCM 8654</strain>
    </source>
</reference>
<dbReference type="PRINTS" id="PR00033">
    <property type="entry name" value="HTHASNC"/>
</dbReference>
<dbReference type="Proteomes" id="UP001589698">
    <property type="component" value="Unassembled WGS sequence"/>
</dbReference>
<keyword evidence="3" id="KW-0804">Transcription</keyword>
<dbReference type="InterPro" id="IPR019885">
    <property type="entry name" value="Tscrpt_reg_HTH_AsnC-type_CS"/>
</dbReference>
<organism evidence="5 6">
    <name type="scientific">Nocardioides zeicaulis</name>
    <dbReference type="NCBI Taxonomy" id="1776857"/>
    <lineage>
        <taxon>Bacteria</taxon>
        <taxon>Bacillati</taxon>
        <taxon>Actinomycetota</taxon>
        <taxon>Actinomycetes</taxon>
        <taxon>Propionibacteriales</taxon>
        <taxon>Nocardioidaceae</taxon>
        <taxon>Nocardioides</taxon>
    </lineage>
</organism>
<evidence type="ECO:0000256" key="2">
    <source>
        <dbReference type="ARBA" id="ARBA00023125"/>
    </source>
</evidence>
<protein>
    <submittedName>
        <fullName evidence="5">Lrp/AsnC family transcriptional regulator</fullName>
    </submittedName>
</protein>
<accession>A0ABV6DWP1</accession>
<dbReference type="SUPFAM" id="SSF46785">
    <property type="entry name" value="Winged helix' DNA-binding domain"/>
    <property type="match status" value="1"/>
</dbReference>
<proteinExistence type="predicted"/>
<evidence type="ECO:0000313" key="5">
    <source>
        <dbReference type="EMBL" id="MFC0221152.1"/>
    </source>
</evidence>
<dbReference type="Gene3D" id="1.10.10.10">
    <property type="entry name" value="Winged helix-like DNA-binding domain superfamily/Winged helix DNA-binding domain"/>
    <property type="match status" value="1"/>
</dbReference>
<dbReference type="InterPro" id="IPR011991">
    <property type="entry name" value="ArsR-like_HTH"/>
</dbReference>
<evidence type="ECO:0000259" key="4">
    <source>
        <dbReference type="PROSITE" id="PS50956"/>
    </source>
</evidence>
<dbReference type="InterPro" id="IPR036388">
    <property type="entry name" value="WH-like_DNA-bd_sf"/>
</dbReference>
<name>A0ABV6DWP1_9ACTN</name>
<evidence type="ECO:0000256" key="3">
    <source>
        <dbReference type="ARBA" id="ARBA00023163"/>
    </source>
</evidence>
<keyword evidence="2" id="KW-0238">DNA-binding</keyword>
<dbReference type="InterPro" id="IPR000485">
    <property type="entry name" value="AsnC-type_HTH_dom"/>
</dbReference>
<dbReference type="EMBL" id="JBHLXH010000001">
    <property type="protein sequence ID" value="MFC0221152.1"/>
    <property type="molecule type" value="Genomic_DNA"/>
</dbReference>
<dbReference type="InterPro" id="IPR019888">
    <property type="entry name" value="Tscrpt_reg_AsnC-like"/>
</dbReference>
<dbReference type="RefSeq" id="WP_378516858.1">
    <property type="nucleotide sequence ID" value="NZ_CBCSDI010000003.1"/>
</dbReference>
<dbReference type="PANTHER" id="PTHR30154">
    <property type="entry name" value="LEUCINE-RESPONSIVE REGULATORY PROTEIN"/>
    <property type="match status" value="1"/>
</dbReference>
<dbReference type="Pfam" id="PF13412">
    <property type="entry name" value="HTH_24"/>
    <property type="match status" value="1"/>
</dbReference>
<dbReference type="SUPFAM" id="SSF54909">
    <property type="entry name" value="Dimeric alpha+beta barrel"/>
    <property type="match status" value="1"/>
</dbReference>
<dbReference type="Pfam" id="PF01037">
    <property type="entry name" value="AsnC_trans_reg"/>
    <property type="match status" value="1"/>
</dbReference>
<feature type="domain" description="HTH asnC-type" evidence="4">
    <location>
        <begin position="1"/>
        <end position="62"/>
    </location>
</feature>
<sequence>MDDVDRRILAELQRDGRRTLTDLAESVGVSASPCHRRLRALERDGVIIGYRALLDPTALGFTFEAVVFVSMRHGDTDTVAAFEAALGEVPEVRDAHRLFGDPDYVLNVVARDLAAFTQLYDEQLAALPGVDRLRSTPVMRTVVADRPLPPFVGL</sequence>
<dbReference type="PROSITE" id="PS50956">
    <property type="entry name" value="HTH_ASNC_2"/>
    <property type="match status" value="1"/>
</dbReference>
<evidence type="ECO:0000256" key="1">
    <source>
        <dbReference type="ARBA" id="ARBA00023015"/>
    </source>
</evidence>
<dbReference type="InterPro" id="IPR011008">
    <property type="entry name" value="Dimeric_a/b-barrel"/>
</dbReference>
<keyword evidence="6" id="KW-1185">Reference proteome</keyword>
<keyword evidence="1" id="KW-0805">Transcription regulation</keyword>